<dbReference type="InterPro" id="IPR029063">
    <property type="entry name" value="SAM-dependent_MTases_sf"/>
</dbReference>
<proteinExistence type="predicted"/>
<dbReference type="GO" id="GO:0032259">
    <property type="term" value="P:methylation"/>
    <property type="evidence" value="ECO:0007669"/>
    <property type="project" value="UniProtKB-KW"/>
</dbReference>
<keyword evidence="2" id="KW-1185">Reference proteome</keyword>
<accession>E0SQ32</accession>
<dbReference type="Gene3D" id="3.40.50.150">
    <property type="entry name" value="Vaccinia Virus protein VP39"/>
    <property type="match status" value="1"/>
</dbReference>
<evidence type="ECO:0000313" key="2">
    <source>
        <dbReference type="Proteomes" id="UP000001304"/>
    </source>
</evidence>
<dbReference type="GO" id="GO:0008168">
    <property type="term" value="F:methyltransferase activity"/>
    <property type="evidence" value="ECO:0007669"/>
    <property type="project" value="UniProtKB-KW"/>
</dbReference>
<reference evidence="1 2" key="1">
    <citation type="journal article" date="2010" name="Stand. Genomic Sci.">
        <title>Complete genome sequence of Ignisphaera aggregans type strain (AQ1.S1).</title>
        <authorList>
            <person name="Goker M."/>
            <person name="Held B."/>
            <person name="Lapidus A."/>
            <person name="Nolan M."/>
            <person name="Spring S."/>
            <person name="Yasawong M."/>
            <person name="Lucas S."/>
            <person name="Glavina Del Rio T."/>
            <person name="Tice H."/>
            <person name="Cheng J.F."/>
            <person name="Goodwin L."/>
            <person name="Tapia R."/>
            <person name="Pitluck S."/>
            <person name="Liolios K."/>
            <person name="Ivanova N."/>
            <person name="Mavromatis K."/>
            <person name="Mikhailova N."/>
            <person name="Pati A."/>
            <person name="Chen A."/>
            <person name="Palaniappan K."/>
            <person name="Brambilla E."/>
            <person name="Land M."/>
            <person name="Hauser L."/>
            <person name="Chang Y.J."/>
            <person name="Jeffries C.D."/>
            <person name="Brettin T."/>
            <person name="Detter J.C."/>
            <person name="Han C."/>
            <person name="Rohde M."/>
            <person name="Sikorski J."/>
            <person name="Woyke T."/>
            <person name="Bristow J."/>
            <person name="Eisen J.A."/>
            <person name="Markowitz V."/>
            <person name="Hugenholtz P."/>
            <person name="Kyrpides N.C."/>
            <person name="Klenk H.P."/>
        </authorList>
    </citation>
    <scope>NUCLEOTIDE SEQUENCE [LARGE SCALE GENOMIC DNA]</scope>
    <source>
        <strain evidence="2">DSM 17230 / JCM 13409 / AQ1.S1</strain>
    </source>
</reference>
<dbReference type="AlphaFoldDB" id="E0SQ32"/>
<gene>
    <name evidence="1" type="ordered locus">Igag_1360</name>
</gene>
<dbReference type="HOGENOM" id="CLU_1458177_0_0_2"/>
<dbReference type="BioCyc" id="IAGG583356:GHAH-1343-MONOMER"/>
<sequence>MMSLRAFRDIVERVRRLSIEYGVPSIGMDDGVVLYLVVFLYVPQQGSSITVVDGGAGIGFSTIWMAKALEDSCRSSCRVIAVEVNDKRVKMLRRVIDELSLKRVSIEIFHGDFIDFIEMMPEESIDIAFIDIDKHRYLEAFRVIKSRVKRKGFVMYHNAYIGSIIERIAKEAIDDGWISTVVPTTEGILLLIKP</sequence>
<dbReference type="Pfam" id="PF13578">
    <property type="entry name" value="Methyltransf_24"/>
    <property type="match status" value="1"/>
</dbReference>
<dbReference type="CDD" id="cd02440">
    <property type="entry name" value="AdoMet_MTases"/>
    <property type="match status" value="1"/>
</dbReference>
<dbReference type="PANTHER" id="PTHR43167:SF1">
    <property type="entry name" value="PUTATIVE (AFU_ORTHOLOGUE AFUA_6G01830)-RELATED"/>
    <property type="match status" value="1"/>
</dbReference>
<keyword evidence="1" id="KW-0808">Transferase</keyword>
<dbReference type="PANTHER" id="PTHR43167">
    <property type="entry name" value="PUTATIVE (AFU_ORTHOLOGUE AFUA_6G01830)-RELATED"/>
    <property type="match status" value="1"/>
</dbReference>
<dbReference type="Proteomes" id="UP000001304">
    <property type="component" value="Chromosome"/>
</dbReference>
<name>E0SQ32_IGNAA</name>
<organism evidence="1 2">
    <name type="scientific">Ignisphaera aggregans (strain DSM 17230 / JCM 13409 / AQ1.S1)</name>
    <dbReference type="NCBI Taxonomy" id="583356"/>
    <lineage>
        <taxon>Archaea</taxon>
        <taxon>Thermoproteota</taxon>
        <taxon>Thermoprotei</taxon>
        <taxon>Desulfurococcales</taxon>
        <taxon>Desulfurococcaceae</taxon>
        <taxon>Ignisphaera</taxon>
    </lineage>
</organism>
<keyword evidence="1" id="KW-0489">Methyltransferase</keyword>
<evidence type="ECO:0000313" key="1">
    <source>
        <dbReference type="EMBL" id="ADM28163.1"/>
    </source>
</evidence>
<dbReference type="EMBL" id="CP002098">
    <property type="protein sequence ID" value="ADM28163.1"/>
    <property type="molecule type" value="Genomic_DNA"/>
</dbReference>
<dbReference type="KEGG" id="iag:Igag_1360"/>
<dbReference type="SUPFAM" id="SSF53335">
    <property type="entry name" value="S-adenosyl-L-methionine-dependent methyltransferases"/>
    <property type="match status" value="1"/>
</dbReference>
<dbReference type="STRING" id="583356.Igag_1360"/>
<protein>
    <submittedName>
        <fullName evidence="1">O-methyltransferase family 3</fullName>
    </submittedName>
</protein>